<feature type="transmembrane region" description="Helical" evidence="9">
    <location>
        <begin position="225"/>
        <end position="243"/>
    </location>
</feature>
<feature type="transmembrane region" description="Helical" evidence="9">
    <location>
        <begin position="354"/>
        <end position="371"/>
    </location>
</feature>
<proteinExistence type="predicted"/>
<evidence type="ECO:0000256" key="7">
    <source>
        <dbReference type="ARBA" id="ARBA00022989"/>
    </source>
</evidence>
<keyword evidence="4" id="KW-0762">Sugar transport</keyword>
<dbReference type="EMBL" id="FUWY01000003">
    <property type="protein sequence ID" value="SJZ65652.1"/>
    <property type="molecule type" value="Genomic_DNA"/>
</dbReference>
<dbReference type="RefSeq" id="WP_078711645.1">
    <property type="nucleotide sequence ID" value="NZ_FUWY01000003.1"/>
</dbReference>
<keyword evidence="7 9" id="KW-1133">Transmembrane helix</keyword>
<organism evidence="11 12">
    <name type="scientific">Anaerorhabdus furcosa</name>
    <dbReference type="NCBI Taxonomy" id="118967"/>
    <lineage>
        <taxon>Bacteria</taxon>
        <taxon>Bacillati</taxon>
        <taxon>Bacillota</taxon>
        <taxon>Erysipelotrichia</taxon>
        <taxon>Erysipelotrichales</taxon>
        <taxon>Erysipelotrichaceae</taxon>
        <taxon>Anaerorhabdus</taxon>
    </lineage>
</organism>
<evidence type="ECO:0000256" key="9">
    <source>
        <dbReference type="SAM" id="Phobius"/>
    </source>
</evidence>
<feature type="transmembrane region" description="Helical" evidence="9">
    <location>
        <begin position="331"/>
        <end position="348"/>
    </location>
</feature>
<keyword evidence="8 9" id="KW-0472">Membrane</keyword>
<keyword evidence="3" id="KW-1003">Cell membrane</keyword>
<feature type="transmembrane region" description="Helical" evidence="9">
    <location>
        <begin position="409"/>
        <end position="436"/>
    </location>
</feature>
<feature type="transmembrane region" description="Helical" evidence="9">
    <location>
        <begin position="6"/>
        <end position="29"/>
    </location>
</feature>
<feature type="transmembrane region" description="Helical" evidence="9">
    <location>
        <begin position="95"/>
        <end position="115"/>
    </location>
</feature>
<dbReference type="AlphaFoldDB" id="A0A1T4MFD1"/>
<dbReference type="PANTHER" id="PTHR37324:SF2">
    <property type="entry name" value="PTS SYSTEM GALACTITOL-SPECIFIC EIIC COMPONENT"/>
    <property type="match status" value="1"/>
</dbReference>
<reference evidence="12" key="1">
    <citation type="submission" date="2017-02" db="EMBL/GenBank/DDBJ databases">
        <authorList>
            <person name="Varghese N."/>
            <person name="Submissions S."/>
        </authorList>
    </citation>
    <scope>NUCLEOTIDE SEQUENCE [LARGE SCALE GENOMIC DNA]</scope>
    <source>
        <strain evidence="12">ATCC 25662</strain>
    </source>
</reference>
<evidence type="ECO:0000256" key="5">
    <source>
        <dbReference type="ARBA" id="ARBA00022683"/>
    </source>
</evidence>
<dbReference type="OrthoDB" id="9787936at2"/>
<dbReference type="GO" id="GO:0015577">
    <property type="term" value="F:galactitol transmembrane transporter activity"/>
    <property type="evidence" value="ECO:0007669"/>
    <property type="project" value="InterPro"/>
</dbReference>
<evidence type="ECO:0000256" key="6">
    <source>
        <dbReference type="ARBA" id="ARBA00022692"/>
    </source>
</evidence>
<protein>
    <submittedName>
        <fullName evidence="11">PTS system, galactitol-specific IIC component</fullName>
    </submittedName>
</protein>
<keyword evidence="12" id="KW-1185">Reference proteome</keyword>
<evidence type="ECO:0000313" key="12">
    <source>
        <dbReference type="Proteomes" id="UP000243297"/>
    </source>
</evidence>
<evidence type="ECO:0000256" key="1">
    <source>
        <dbReference type="ARBA" id="ARBA00004651"/>
    </source>
</evidence>
<sequence>MFNDILQYILGLGAAIFLPVIMIIIGLIVKLKLKKAVIAGLTLGVAFTGMSVILDFMFGAISPVATQFVENTGIALNVIDVGWSPMAAIAWAWPYALLVFPLQIIINLVMLGFNWTNVLNVDLWNVWGKIFTATMVSAFTNNIYLGFLAATVQVVLELVVGGASQKQIQKETGIPGVTCTHYMLLQALWMNPINKLMDKIPGLNSKSFETDKIKEKLGIFSENSVMGFIVGLLLSLLAGNSVGSSLQVAIKVATALVLFPMVAKLFMQALAPIADAAGTFMKSKFKDREIYIGLDWPFMAGRSEIWIVSIILVPVELALAFLMAKFGFSNVLPLAGIVNIIVAVPALVVTNGNLIRMFILGVIFTPIYLFVSSAFAPAATALAQAVGTITIPAGQMITYFGVEAPLFRYFISTGLSGNVIGIVGLIVMAGLLAYYIKTMKKKDSETE</sequence>
<evidence type="ECO:0000256" key="8">
    <source>
        <dbReference type="ARBA" id="ARBA00023136"/>
    </source>
</evidence>
<dbReference type="PROSITE" id="PS51104">
    <property type="entry name" value="PTS_EIIC_TYPE_2"/>
    <property type="match status" value="1"/>
</dbReference>
<dbReference type="InterPro" id="IPR013853">
    <property type="entry name" value="EIIC-GAT"/>
</dbReference>
<dbReference type="InterPro" id="IPR013014">
    <property type="entry name" value="PTS_EIIC_2"/>
</dbReference>
<feature type="domain" description="PTS EIIC type-2" evidence="10">
    <location>
        <begin position="6"/>
        <end position="435"/>
    </location>
</feature>
<feature type="transmembrane region" description="Helical" evidence="9">
    <location>
        <begin position="305"/>
        <end position="324"/>
    </location>
</feature>
<dbReference type="STRING" id="118967.SAMN02745191_1234"/>
<dbReference type="Pfam" id="PF03611">
    <property type="entry name" value="EIIC-GAT"/>
    <property type="match status" value="1"/>
</dbReference>
<dbReference type="GO" id="GO:0009401">
    <property type="term" value="P:phosphoenolpyruvate-dependent sugar phosphotransferase system"/>
    <property type="evidence" value="ECO:0007669"/>
    <property type="project" value="UniProtKB-KW"/>
</dbReference>
<feature type="transmembrane region" description="Helical" evidence="9">
    <location>
        <begin position="378"/>
        <end position="397"/>
    </location>
</feature>
<evidence type="ECO:0000256" key="3">
    <source>
        <dbReference type="ARBA" id="ARBA00022475"/>
    </source>
</evidence>
<dbReference type="InterPro" id="IPR004703">
    <property type="entry name" value="PTS_sugar-sp_permease"/>
</dbReference>
<evidence type="ECO:0000313" key="11">
    <source>
        <dbReference type="EMBL" id="SJZ65652.1"/>
    </source>
</evidence>
<name>A0A1T4MFD1_9FIRM</name>
<evidence type="ECO:0000256" key="4">
    <source>
        <dbReference type="ARBA" id="ARBA00022597"/>
    </source>
</evidence>
<accession>A0A1T4MFD1</accession>
<evidence type="ECO:0000256" key="2">
    <source>
        <dbReference type="ARBA" id="ARBA00022448"/>
    </source>
</evidence>
<dbReference type="PIRSF" id="PIRSF006304">
    <property type="entry name" value="GatC"/>
    <property type="match status" value="1"/>
</dbReference>
<evidence type="ECO:0000259" key="10">
    <source>
        <dbReference type="PROSITE" id="PS51104"/>
    </source>
</evidence>
<keyword evidence="2" id="KW-0813">Transport</keyword>
<comment type="subcellular location">
    <subcellularLocation>
        <location evidence="1">Cell membrane</location>
        <topology evidence="1">Multi-pass membrane protein</topology>
    </subcellularLocation>
</comment>
<dbReference type="GO" id="GO:0005886">
    <property type="term" value="C:plasma membrane"/>
    <property type="evidence" value="ECO:0007669"/>
    <property type="project" value="UniProtKB-SubCell"/>
</dbReference>
<dbReference type="Proteomes" id="UP000243297">
    <property type="component" value="Unassembled WGS sequence"/>
</dbReference>
<dbReference type="PANTHER" id="PTHR37324">
    <property type="entry name" value="PTS SYSTEM GALACTITOL-SPECIFIC EIIC COMPONENT"/>
    <property type="match status" value="1"/>
</dbReference>
<gene>
    <name evidence="11" type="ORF">SAMN02745191_1234</name>
</gene>
<keyword evidence="6 9" id="KW-0812">Transmembrane</keyword>
<feature type="transmembrane region" description="Helical" evidence="9">
    <location>
        <begin position="255"/>
        <end position="274"/>
    </location>
</feature>
<feature type="transmembrane region" description="Helical" evidence="9">
    <location>
        <begin position="36"/>
        <end position="58"/>
    </location>
</feature>
<keyword evidence="5" id="KW-0598">Phosphotransferase system</keyword>